<dbReference type="InterPro" id="IPR053158">
    <property type="entry name" value="CapK_Type1_Caps_Biosynth"/>
</dbReference>
<name>A0A512BDB2_9BACT</name>
<dbReference type="SUPFAM" id="SSF56801">
    <property type="entry name" value="Acetyl-CoA synthetase-like"/>
    <property type="match status" value="1"/>
</dbReference>
<dbReference type="AlphaFoldDB" id="A0A512BDB2"/>
<sequence length="469" mass="53274">MPLTETIYQKSPVAIQNILISAFGYQWKKRRFGGIFSKEYKAAKNRESYTVQQWTDYQQAELQKLLLHAQAKVPFYKSSFDEKGITATDIQNLDLGRLEDLPVLTKEQLRKFCTTTLISTTKESNTSFFSSSGSTGTPVKILYSHSMHQKWFSIFEARIRNWAGVSSFIPRGMIGGRRIVADASNTPPFYRYNYFEKQAYFSAYHISSANASNYLKGIEKHKVEYMTGYAMSNFFLARFLMENNMQAPELKAVLPSSEKLSPEMRQMFLEVYNCKTFDSWGSVEACGMVSECEHGSLHINPDAGIIEILDDDLKPVPDGVAGDVYCTGLLNFDQPLIRYKIGDRMIRSSEPCACGRNMPVIKEIVGRIEDVVIGRDGREIVRFHSIFYGLEKIKKAQVIQEELGHIHIKIEAETSLTQEEENMIAQRVESQLGEMDISIEEVVSIPLNKNGKFQAVISKVKRQALNSIT</sequence>
<evidence type="ECO:0000313" key="2">
    <source>
        <dbReference type="Proteomes" id="UP000321513"/>
    </source>
</evidence>
<dbReference type="Proteomes" id="UP000321513">
    <property type="component" value="Unassembled WGS sequence"/>
</dbReference>
<proteinExistence type="predicted"/>
<keyword evidence="2" id="KW-1185">Reference proteome</keyword>
<evidence type="ECO:0000313" key="1">
    <source>
        <dbReference type="EMBL" id="GEO09949.1"/>
    </source>
</evidence>
<dbReference type="EMBL" id="BJYT01000008">
    <property type="protein sequence ID" value="GEO09949.1"/>
    <property type="molecule type" value="Genomic_DNA"/>
</dbReference>
<reference evidence="1 2" key="1">
    <citation type="submission" date="2019-07" db="EMBL/GenBank/DDBJ databases">
        <title>Whole genome shotgun sequence of Segetibacter aerophilus NBRC 106135.</title>
        <authorList>
            <person name="Hosoyama A."/>
            <person name="Uohara A."/>
            <person name="Ohji S."/>
            <person name="Ichikawa N."/>
        </authorList>
    </citation>
    <scope>NUCLEOTIDE SEQUENCE [LARGE SCALE GENOMIC DNA]</scope>
    <source>
        <strain evidence="1 2">NBRC 106135</strain>
    </source>
</reference>
<dbReference type="OrthoDB" id="580775at2"/>
<gene>
    <name evidence="1" type="ORF">SAE01_24450</name>
</gene>
<organism evidence="1 2">
    <name type="scientific">Segetibacter aerophilus</name>
    <dbReference type="NCBI Taxonomy" id="670293"/>
    <lineage>
        <taxon>Bacteria</taxon>
        <taxon>Pseudomonadati</taxon>
        <taxon>Bacteroidota</taxon>
        <taxon>Chitinophagia</taxon>
        <taxon>Chitinophagales</taxon>
        <taxon>Chitinophagaceae</taxon>
        <taxon>Segetibacter</taxon>
    </lineage>
</organism>
<dbReference type="PANTHER" id="PTHR36932">
    <property type="entry name" value="CAPSULAR POLYSACCHARIDE BIOSYNTHESIS PROTEIN"/>
    <property type="match status" value="1"/>
</dbReference>
<comment type="caution">
    <text evidence="1">The sequence shown here is derived from an EMBL/GenBank/DDBJ whole genome shotgun (WGS) entry which is preliminary data.</text>
</comment>
<dbReference type="InterPro" id="IPR042099">
    <property type="entry name" value="ANL_N_sf"/>
</dbReference>
<protein>
    <submittedName>
        <fullName evidence="1">Capsular polysaccharide biosynthesis protein CapK</fullName>
    </submittedName>
</protein>
<dbReference type="RefSeq" id="WP_147204062.1">
    <property type="nucleotide sequence ID" value="NZ_BJYT01000008.1"/>
</dbReference>
<accession>A0A512BDB2</accession>
<dbReference type="PANTHER" id="PTHR36932:SF1">
    <property type="entry name" value="CAPSULAR POLYSACCHARIDE BIOSYNTHESIS PROTEIN"/>
    <property type="match status" value="1"/>
</dbReference>
<dbReference type="Gene3D" id="3.40.50.12780">
    <property type="entry name" value="N-terminal domain of ligase-like"/>
    <property type="match status" value="1"/>
</dbReference>